<organism evidence="4 5">
    <name type="scientific">Salinirubellus salinus</name>
    <dbReference type="NCBI Taxonomy" id="1364945"/>
    <lineage>
        <taxon>Archaea</taxon>
        <taxon>Methanobacteriati</taxon>
        <taxon>Methanobacteriota</taxon>
        <taxon>Stenosarchaea group</taxon>
        <taxon>Halobacteria</taxon>
        <taxon>Halobacteriales</taxon>
        <taxon>Natronomonadaceae</taxon>
        <taxon>Salinirubellus</taxon>
    </lineage>
</organism>
<sequence length="326" mass="33885">MSSNRIGDERQDEDEQAGAEETEAGDTAVGETGGNESSAPDGATSLDRRVGTVAVAGDGDSAAWLSASELRAGVSQTTASMATHRRRIVLGFVSFGVLALVVGLIFPGVRVVMLALGGIGLSGALLTTTLVPGSPVPTGVGSATYSALADSGGALVAELGLSDLRVYVRTERGSSAVRLFVPQTTDYVVPSDEALEHTLVVTDDERERGVSVQPTGESLFNAYAGMLAEFGTDSPDATIEQLMDALTEQFGLADSITVSERTDQGITLRVSGSAYGSLEQFDHPVPSFIATGLARRLDRPVRLTVRTGRLGEGTSEVVCEWDGDAT</sequence>
<feature type="compositionally biased region" description="Acidic residues" evidence="1">
    <location>
        <begin position="10"/>
        <end position="24"/>
    </location>
</feature>
<evidence type="ECO:0000313" key="4">
    <source>
        <dbReference type="EMBL" id="UWM54393.1"/>
    </source>
</evidence>
<dbReference type="InterPro" id="IPR058288">
    <property type="entry name" value="DUF7982"/>
</dbReference>
<feature type="domain" description="DUF7982" evidence="3">
    <location>
        <begin position="76"/>
        <end position="321"/>
    </location>
</feature>
<evidence type="ECO:0000313" key="5">
    <source>
        <dbReference type="Proteomes" id="UP001057580"/>
    </source>
</evidence>
<protein>
    <recommendedName>
        <fullName evidence="3">DUF7982 domain-containing protein</fullName>
    </recommendedName>
</protein>
<dbReference type="Pfam" id="PF25939">
    <property type="entry name" value="DUF7982"/>
    <property type="match status" value="1"/>
</dbReference>
<proteinExistence type="predicted"/>
<evidence type="ECO:0000256" key="1">
    <source>
        <dbReference type="SAM" id="MobiDB-lite"/>
    </source>
</evidence>
<feature type="region of interest" description="Disordered" evidence="1">
    <location>
        <begin position="1"/>
        <end position="47"/>
    </location>
</feature>
<accession>A0A9E7UAM0</accession>
<reference evidence="4" key="1">
    <citation type="submission" date="2022-09" db="EMBL/GenBank/DDBJ databases">
        <title>Diverse halophilic archaea isolated from saline environments.</title>
        <authorList>
            <person name="Cui H.-L."/>
        </authorList>
    </citation>
    <scope>NUCLEOTIDE SEQUENCE</scope>
    <source>
        <strain evidence="4">ZS-35-S2</strain>
    </source>
</reference>
<feature type="transmembrane region" description="Helical" evidence="2">
    <location>
        <begin position="88"/>
        <end position="106"/>
    </location>
</feature>
<dbReference type="EMBL" id="CP104003">
    <property type="protein sequence ID" value="UWM54393.1"/>
    <property type="molecule type" value="Genomic_DNA"/>
</dbReference>
<dbReference type="GeneID" id="74944761"/>
<evidence type="ECO:0000259" key="3">
    <source>
        <dbReference type="Pfam" id="PF25939"/>
    </source>
</evidence>
<keyword evidence="2" id="KW-1133">Transmembrane helix</keyword>
<evidence type="ECO:0000256" key="2">
    <source>
        <dbReference type="SAM" id="Phobius"/>
    </source>
</evidence>
<dbReference type="KEGG" id="ssai:N0B31_20025"/>
<dbReference type="Proteomes" id="UP001057580">
    <property type="component" value="Chromosome"/>
</dbReference>
<keyword evidence="5" id="KW-1185">Reference proteome</keyword>
<keyword evidence="2" id="KW-0472">Membrane</keyword>
<keyword evidence="2" id="KW-0812">Transmembrane</keyword>
<name>A0A9E7UAM0_9EURY</name>
<dbReference type="AlphaFoldDB" id="A0A9E7UAM0"/>
<dbReference type="RefSeq" id="WP_260593413.1">
    <property type="nucleotide sequence ID" value="NZ_CP104003.1"/>
</dbReference>
<gene>
    <name evidence="4" type="ORF">N0B31_20025</name>
</gene>